<dbReference type="RefSeq" id="WP_184162938.1">
    <property type="nucleotide sequence ID" value="NZ_JACHLC010000002.1"/>
</dbReference>
<sequence length="254" mass="29922">MTIIRIFFVFILTIPFQLYAQIDVLDSYPVGQDFYVGGRKALVKEMVAIVKKEGLLPCANTEENYTVNILVYADSSINYIKDFDTVNINKNKCAYDFSRQVIPYLKKWLPAKENGKFIGAIAKVSIQPFILYYSKEDPKDNKIIDPYYKRGLSDFAEDVEKIMQDFIKRNEDRRTYLTFVVNEEGVMQDFEIEGDYSDTERKRMIDRFSRLKGKWEPGTFNGMPRKVYIKQLISQNFDVQLEIERNNSQIRHFR</sequence>
<gene>
    <name evidence="1" type="ORF">HNP36_002202</name>
</gene>
<evidence type="ECO:0008006" key="3">
    <source>
        <dbReference type="Google" id="ProtNLM"/>
    </source>
</evidence>
<reference evidence="1 2" key="1">
    <citation type="submission" date="2020-08" db="EMBL/GenBank/DDBJ databases">
        <title>Functional genomics of gut bacteria from endangered species of beetles.</title>
        <authorList>
            <person name="Carlos-Shanley C."/>
        </authorList>
    </citation>
    <scope>NUCLEOTIDE SEQUENCE [LARGE SCALE GENOMIC DNA]</scope>
    <source>
        <strain evidence="1 2">S00136</strain>
    </source>
</reference>
<keyword evidence="2" id="KW-1185">Reference proteome</keyword>
<evidence type="ECO:0000313" key="1">
    <source>
        <dbReference type="EMBL" id="MBB6371126.1"/>
    </source>
</evidence>
<dbReference type="AlphaFoldDB" id="A0A841N1V8"/>
<dbReference type="EMBL" id="JACHLC010000002">
    <property type="protein sequence ID" value="MBB6371126.1"/>
    <property type="molecule type" value="Genomic_DNA"/>
</dbReference>
<protein>
    <recommendedName>
        <fullName evidence="3">TonB protein C-terminal</fullName>
    </recommendedName>
</protein>
<name>A0A841N1V8_9FLAO</name>
<evidence type="ECO:0000313" key="2">
    <source>
        <dbReference type="Proteomes" id="UP000589738"/>
    </source>
</evidence>
<proteinExistence type="predicted"/>
<comment type="caution">
    <text evidence="1">The sequence shown here is derived from an EMBL/GenBank/DDBJ whole genome shotgun (WGS) entry which is preliminary data.</text>
</comment>
<dbReference type="Proteomes" id="UP000589738">
    <property type="component" value="Unassembled WGS sequence"/>
</dbReference>
<organism evidence="1 2">
    <name type="scientific">Chryseobacterium shigense</name>
    <dbReference type="NCBI Taxonomy" id="297244"/>
    <lineage>
        <taxon>Bacteria</taxon>
        <taxon>Pseudomonadati</taxon>
        <taxon>Bacteroidota</taxon>
        <taxon>Flavobacteriia</taxon>
        <taxon>Flavobacteriales</taxon>
        <taxon>Weeksellaceae</taxon>
        <taxon>Chryseobacterium group</taxon>
        <taxon>Chryseobacterium</taxon>
    </lineage>
</organism>
<accession>A0A841N1V8</accession>